<gene>
    <name evidence="3" type="ORF">A0U92_02800</name>
</gene>
<dbReference type="OrthoDB" id="9204502at2"/>
<reference evidence="3 4" key="1">
    <citation type="submission" date="2016-03" db="EMBL/GenBank/DDBJ databases">
        <title>Acetic acid bacteria sequencing.</title>
        <authorList>
            <person name="Brandt J."/>
            <person name="Jakob F."/>
            <person name="Vogel R.F."/>
        </authorList>
    </citation>
    <scope>NUCLEOTIDE SEQUENCE [LARGE SCALE GENOMIC DNA]</scope>
    <source>
        <strain evidence="3 4">TMW2.1153</strain>
    </source>
</reference>
<keyword evidence="2" id="KW-0812">Transmembrane</keyword>
<accession>A0A1U9KDM2</accession>
<sequence length="310" mass="34901">MTDEMIATARKAYLALLKDPRTTTAQLRKRLDEIVRNEPIILSVLAPEADRDFLKSNTPVSRSSENYYDNLGKLENSDFSRERIEYLIRVRELLKNKGARGFIPPTPSQSRESTSRVAVNYTPSNNLQQFVQEGDLPTIRTALRMELNNNTLTSADLEATMAWAQRQVPGLFEPFAEKSFARGMETDQKLWTSQYYDNQTVYLKTNFSEERFRHLISVRSLLRQQGVKGFAPLSPVAPRSNSSIRAAAHPSSKTGQTADHQKPGTTGQATAKQKDSTEWWSIPCRVFLMIGGAVAVVIVVVMFIVINLNS</sequence>
<protein>
    <submittedName>
        <fullName evidence="3">Uncharacterized protein</fullName>
    </submittedName>
</protein>
<evidence type="ECO:0000313" key="3">
    <source>
        <dbReference type="EMBL" id="AQS83876.1"/>
    </source>
</evidence>
<organism evidence="3 4">
    <name type="scientific">Acetobacter aceti</name>
    <dbReference type="NCBI Taxonomy" id="435"/>
    <lineage>
        <taxon>Bacteria</taxon>
        <taxon>Pseudomonadati</taxon>
        <taxon>Pseudomonadota</taxon>
        <taxon>Alphaproteobacteria</taxon>
        <taxon>Acetobacterales</taxon>
        <taxon>Acetobacteraceae</taxon>
        <taxon>Acetobacter</taxon>
        <taxon>Acetobacter subgen. Acetobacter</taxon>
    </lineage>
</organism>
<dbReference type="AlphaFoldDB" id="A0A1U9KDM2"/>
<dbReference type="Proteomes" id="UP000188937">
    <property type="component" value="Chromosome"/>
</dbReference>
<dbReference type="EMBL" id="CP014692">
    <property type="protein sequence ID" value="AQS83876.1"/>
    <property type="molecule type" value="Genomic_DNA"/>
</dbReference>
<name>A0A1U9KDM2_ACEAC</name>
<feature type="region of interest" description="Disordered" evidence="1">
    <location>
        <begin position="233"/>
        <end position="273"/>
    </location>
</feature>
<keyword evidence="2" id="KW-1133">Transmembrane helix</keyword>
<keyword evidence="4" id="KW-1185">Reference proteome</keyword>
<evidence type="ECO:0000256" key="2">
    <source>
        <dbReference type="SAM" id="Phobius"/>
    </source>
</evidence>
<dbReference type="STRING" id="435.A0U92_02800"/>
<dbReference type="RefSeq" id="WP_149026357.1">
    <property type="nucleotide sequence ID" value="NZ_CP014692.1"/>
</dbReference>
<evidence type="ECO:0000256" key="1">
    <source>
        <dbReference type="SAM" id="MobiDB-lite"/>
    </source>
</evidence>
<proteinExistence type="predicted"/>
<keyword evidence="2" id="KW-0472">Membrane</keyword>
<evidence type="ECO:0000313" key="4">
    <source>
        <dbReference type="Proteomes" id="UP000188937"/>
    </source>
</evidence>
<dbReference type="KEGG" id="aace:A0U92_02800"/>
<feature type="compositionally biased region" description="Polar residues" evidence="1">
    <location>
        <begin position="251"/>
        <end position="271"/>
    </location>
</feature>
<feature type="transmembrane region" description="Helical" evidence="2">
    <location>
        <begin position="286"/>
        <end position="308"/>
    </location>
</feature>